<dbReference type="AlphaFoldDB" id="A0A7L7KT90"/>
<dbReference type="SUPFAM" id="SSF53383">
    <property type="entry name" value="PLP-dependent transferases"/>
    <property type="match status" value="1"/>
</dbReference>
<dbReference type="PANTHER" id="PTHR11601:SF34">
    <property type="entry name" value="CYSTEINE DESULFURASE"/>
    <property type="match status" value="1"/>
</dbReference>
<dbReference type="Pfam" id="PF00266">
    <property type="entry name" value="Aminotran_5"/>
    <property type="match status" value="1"/>
</dbReference>
<evidence type="ECO:0000256" key="3">
    <source>
        <dbReference type="ARBA" id="ARBA00012239"/>
    </source>
</evidence>
<dbReference type="Proteomes" id="UP000514720">
    <property type="component" value="Chromosome"/>
</dbReference>
<evidence type="ECO:0000256" key="4">
    <source>
        <dbReference type="ARBA" id="ARBA00022679"/>
    </source>
</evidence>
<dbReference type="Gene3D" id="3.40.640.10">
    <property type="entry name" value="Type I PLP-dependent aspartate aminotransferase-like (Major domain)"/>
    <property type="match status" value="1"/>
</dbReference>
<evidence type="ECO:0000256" key="8">
    <source>
        <dbReference type="ARBA" id="ARBA00023014"/>
    </source>
</evidence>
<evidence type="ECO:0000256" key="7">
    <source>
        <dbReference type="ARBA" id="ARBA00023004"/>
    </source>
</evidence>
<evidence type="ECO:0000256" key="2">
    <source>
        <dbReference type="ARBA" id="ARBA00006490"/>
    </source>
</evidence>
<dbReference type="InterPro" id="IPR015421">
    <property type="entry name" value="PyrdxlP-dep_Trfase_major"/>
</dbReference>
<comment type="catalytic activity">
    <reaction evidence="9">
        <text>(sulfur carrier)-H + L-cysteine = (sulfur carrier)-SH + L-alanine</text>
        <dbReference type="Rhea" id="RHEA:43892"/>
        <dbReference type="Rhea" id="RHEA-COMP:14737"/>
        <dbReference type="Rhea" id="RHEA-COMP:14739"/>
        <dbReference type="ChEBI" id="CHEBI:29917"/>
        <dbReference type="ChEBI" id="CHEBI:35235"/>
        <dbReference type="ChEBI" id="CHEBI:57972"/>
        <dbReference type="ChEBI" id="CHEBI:64428"/>
        <dbReference type="EC" id="2.8.1.7"/>
    </reaction>
</comment>
<keyword evidence="4" id="KW-0808">Transferase</keyword>
<organism evidence="12 13">
    <name type="scientific">Candidatus Xianfuyuplasma coldseepsis</name>
    <dbReference type="NCBI Taxonomy" id="2782163"/>
    <lineage>
        <taxon>Bacteria</taxon>
        <taxon>Bacillati</taxon>
        <taxon>Mycoplasmatota</taxon>
        <taxon>Mollicutes</taxon>
        <taxon>Candidatus Izemoplasmatales</taxon>
        <taxon>Candidatus Izemoplasmataceae</taxon>
        <taxon>Candidatus Xianfuyuplasma</taxon>
    </lineage>
</organism>
<dbReference type="KEGG" id="xcl:G4Z02_07125"/>
<dbReference type="InterPro" id="IPR015424">
    <property type="entry name" value="PyrdxlP-dep_Trfase"/>
</dbReference>
<reference evidence="12 13" key="1">
    <citation type="submission" date="2020-02" db="EMBL/GenBank/DDBJ databases">
        <authorList>
            <person name="Zheng R.K."/>
            <person name="Sun C.M."/>
        </authorList>
    </citation>
    <scope>NUCLEOTIDE SEQUENCE [LARGE SCALE GENOMIC DNA]</scope>
    <source>
        <strain evidence="13">zrk13</strain>
    </source>
</reference>
<evidence type="ECO:0000256" key="1">
    <source>
        <dbReference type="ARBA" id="ARBA00001933"/>
    </source>
</evidence>
<dbReference type="Gene3D" id="3.90.1150.10">
    <property type="entry name" value="Aspartate Aminotransferase, domain 1"/>
    <property type="match status" value="1"/>
</dbReference>
<dbReference type="FunFam" id="3.40.640.10:FF:000084">
    <property type="entry name" value="IscS-like cysteine desulfurase"/>
    <property type="match status" value="1"/>
</dbReference>
<dbReference type="InterPro" id="IPR000192">
    <property type="entry name" value="Aminotrans_V_dom"/>
</dbReference>
<dbReference type="PANTHER" id="PTHR11601">
    <property type="entry name" value="CYSTEINE DESULFURYLASE FAMILY MEMBER"/>
    <property type="match status" value="1"/>
</dbReference>
<protein>
    <recommendedName>
        <fullName evidence="3">cysteine desulfurase</fullName>
        <ecNumber evidence="3">2.8.1.7</ecNumber>
    </recommendedName>
</protein>
<evidence type="ECO:0000313" key="12">
    <source>
        <dbReference type="EMBL" id="QMS86030.1"/>
    </source>
</evidence>
<evidence type="ECO:0000256" key="6">
    <source>
        <dbReference type="ARBA" id="ARBA00022898"/>
    </source>
</evidence>
<dbReference type="GO" id="GO:0051536">
    <property type="term" value="F:iron-sulfur cluster binding"/>
    <property type="evidence" value="ECO:0007669"/>
    <property type="project" value="UniProtKB-KW"/>
</dbReference>
<comment type="cofactor">
    <cofactor evidence="1 10">
        <name>pyridoxal 5'-phosphate</name>
        <dbReference type="ChEBI" id="CHEBI:597326"/>
    </cofactor>
</comment>
<keyword evidence="6" id="KW-0663">Pyridoxal phosphate</keyword>
<evidence type="ECO:0000256" key="5">
    <source>
        <dbReference type="ARBA" id="ARBA00022723"/>
    </source>
</evidence>
<dbReference type="PROSITE" id="PS00595">
    <property type="entry name" value="AA_TRANSFER_CLASS_5"/>
    <property type="match status" value="1"/>
</dbReference>
<dbReference type="PIRSF" id="PIRSF005572">
    <property type="entry name" value="NifS"/>
    <property type="match status" value="1"/>
</dbReference>
<sequence length="380" mass="42285">MTMDVYLDNASTTQVSPEVFEAMKPFFIKDFGNPSSLHDKGIRVRKILNTSRKTVASLLGCSHTEVFFTSCGTEATNWALKGLAFANHTKGEIITTKIEHHATLHACEFLETLGFIVHYLDVDDQGFVDLLQLQQIISDNTLVVSIVLANNEIGTIQNIQAISTICQQHSTYLHVDAVQAVTHMPLNLSELQVDLMSVSGHKFHAPKGIGLLYIKEGTKIVNLIHGGQQENNLRSGTENVPYIIGFTTALQHGIDKYKDYQERLNHYATYFLQRLDDANINYRLNGPPIGPSRLSGNLNISFHGYEASDITFYLNKAGIYVSTGSACDSTSIEPSHVLQAIRVPLKYINGSIRFSIGEYTTKEELEYTISTLLQILSELQ</sequence>
<dbReference type="Gene3D" id="1.10.260.50">
    <property type="match status" value="1"/>
</dbReference>
<gene>
    <name evidence="12" type="ORF">G4Z02_07125</name>
</gene>
<dbReference type="InterPro" id="IPR016454">
    <property type="entry name" value="Cysteine_dSase"/>
</dbReference>
<dbReference type="InterPro" id="IPR020578">
    <property type="entry name" value="Aminotrans_V_PyrdxlP_BS"/>
</dbReference>
<comment type="similarity">
    <text evidence="2">Belongs to the class-V pyridoxal-phosphate-dependent aminotransferase family. NifS/IscS subfamily.</text>
</comment>
<keyword evidence="7" id="KW-0408">Iron</keyword>
<dbReference type="GO" id="GO:0031071">
    <property type="term" value="F:cysteine desulfurase activity"/>
    <property type="evidence" value="ECO:0007669"/>
    <property type="project" value="UniProtKB-EC"/>
</dbReference>
<keyword evidence="8" id="KW-0411">Iron-sulfur</keyword>
<evidence type="ECO:0000256" key="10">
    <source>
        <dbReference type="RuleBase" id="RU004504"/>
    </source>
</evidence>
<evidence type="ECO:0000256" key="9">
    <source>
        <dbReference type="ARBA" id="ARBA00050776"/>
    </source>
</evidence>
<dbReference type="GO" id="GO:0046872">
    <property type="term" value="F:metal ion binding"/>
    <property type="evidence" value="ECO:0007669"/>
    <property type="project" value="UniProtKB-KW"/>
</dbReference>
<proteinExistence type="inferred from homology"/>
<accession>A0A7L7KT90</accession>
<dbReference type="InterPro" id="IPR015422">
    <property type="entry name" value="PyrdxlP-dep_Trfase_small"/>
</dbReference>
<feature type="domain" description="Aminotransferase class V" evidence="11">
    <location>
        <begin position="5"/>
        <end position="366"/>
    </location>
</feature>
<keyword evidence="5" id="KW-0479">Metal-binding</keyword>
<evidence type="ECO:0000313" key="13">
    <source>
        <dbReference type="Proteomes" id="UP000514720"/>
    </source>
</evidence>
<dbReference type="EMBL" id="CP048914">
    <property type="protein sequence ID" value="QMS86030.1"/>
    <property type="molecule type" value="Genomic_DNA"/>
</dbReference>
<keyword evidence="13" id="KW-1185">Reference proteome</keyword>
<dbReference type="EC" id="2.8.1.7" evidence="3"/>
<evidence type="ECO:0000259" key="11">
    <source>
        <dbReference type="Pfam" id="PF00266"/>
    </source>
</evidence>
<name>A0A7L7KT90_9MOLU</name>